<comment type="caution">
    <text evidence="7">The sequence shown here is derived from an EMBL/GenBank/DDBJ whole genome shotgun (WGS) entry which is preliminary data.</text>
</comment>
<feature type="disulfide bond" evidence="2">
    <location>
        <begin position="68"/>
        <end position="95"/>
    </location>
</feature>
<feature type="repeat" description="LDL-receptor class B" evidence="3">
    <location>
        <begin position="244"/>
        <end position="287"/>
    </location>
</feature>
<dbReference type="SMART" id="SM00135">
    <property type="entry name" value="LY"/>
    <property type="match status" value="8"/>
</dbReference>
<dbReference type="SUPFAM" id="SSF63825">
    <property type="entry name" value="YWTD domain"/>
    <property type="match status" value="2"/>
</dbReference>
<reference evidence="7" key="2">
    <citation type="journal article" date="2021" name="Genome Biol. Evol.">
        <title>Developing a high-quality reference genome for a parasitic bivalve with doubly uniparental inheritance (Bivalvia: Unionida).</title>
        <authorList>
            <person name="Smith C.H."/>
        </authorList>
    </citation>
    <scope>NUCLEOTIDE SEQUENCE</scope>
    <source>
        <strain evidence="7">CHS0354</strain>
        <tissue evidence="7">Mantle</tissue>
    </source>
</reference>
<gene>
    <name evidence="7" type="ORF">CHS0354_017025</name>
</gene>
<evidence type="ECO:0000256" key="2">
    <source>
        <dbReference type="PROSITE-ProRule" id="PRU00302"/>
    </source>
</evidence>
<evidence type="ECO:0000256" key="1">
    <source>
        <dbReference type="ARBA" id="ARBA00023157"/>
    </source>
</evidence>
<reference evidence="7" key="3">
    <citation type="submission" date="2023-05" db="EMBL/GenBank/DDBJ databases">
        <authorList>
            <person name="Smith C.H."/>
        </authorList>
    </citation>
    <scope>NUCLEOTIDE SEQUENCE</scope>
    <source>
        <strain evidence="7">CHS0354</strain>
        <tissue evidence="7">Mantle</tissue>
    </source>
</reference>
<evidence type="ECO:0000259" key="6">
    <source>
        <dbReference type="PROSITE" id="PS50923"/>
    </source>
</evidence>
<sequence length="1195" mass="134746">MLLFTEKMFLLIFIWILLGIKRANIEGADVRVTGLRKYLLITRCPLKVGSGIVTSCSRHPGAICNFTCDAGFYPELGVTSVICGNNGQWARKNVCIEINRGLIASSTNTKHIYTLPTAPDGTPSLDLIRSSRFPLDVRLLSVDGDYILKQAYVYDYYTKAIYKNTNFSIGPSGENEWAILYRGLSKAYVKLAVDWISHNIYWTDPQYKWIMVQSILENHTSTYRVLIHEDLEGPHALAIDPMEALLFWSDIGTFIKIEVSSLSGRNRKSLLFSNLLRPFGLAADHVDRRLYFNDAGRETVESITYEGKERKILLRGTDSFLFDIAVYKEYLYVTDIHNDEIYFLNKTNGKELHEKLSREDEIYLGVAVFHPDAQPTSATDHCVNYGCEHICVTEKDGATCLCKDGYSLSHDMKSCALNTEYFHRGLIFSNKSSICIVDIRVLTDFVFDPKCILKTNGTKNIILDTDQRQIIFANDTAIYFAMVDTSESHRLTELSGIISGLAWDGYDRNVYWTEMNGDSIWRLSIQSEIAQVVLDGLYKPRDILILPHERLMYWISDRNGSSIESSKIDGSNHKIILTSGDVVDPKSLSSDPYEKRIYFLDTAHTNISYVISCKMDGSDLHHFAVTNKSLEKLEIYRGYLLVTAKDADGTFMMSYSIALKRSTTSGVFPRTGIITAIRVFDETFRQNETGPCFNLNGECEQICISNGMSRICECTFGFRLESNGKTCTSDPVKDNFMLLADYTHDVIYQISLIDQSIQGIKAKRTHSLTGLTYSPVNDVVIWGTDSPELSIMHLNGTGKTVLFYDDVDYYPTRFAVDYSTGNIYYTAMNFMHFTKKTKNFIRVKSANGKQRVLVTELNYPTGLVVYPSKGLLFYTDSGDRSYLNQINMDGSQSEVLLNIYDDWATDLTVDYKRDYLYWINYLDSSIQYCSLAGTNHNTLTQYPDTILNGLALYQGYLFVPIIRHRMGHLIRVNISNTNETIEFATYGELGTIRGISIYSSRMDDKNDFCSISNGGCSTFCFPIKTGVTCSCEDGIQLREGSRTVCSNIPQCPELIYPIIVSTHCQRVKGSSCNFTCIPGYKARPGVDKVICNGEKYIPEDPCEESHAVLSADKEKVLLGIIVAGVAVGVGIVIVICLFIVRKKRLKNNFAPKRLEEEEMSGPDFRMNTSHGPEAKCVQVTYQNCSVDIRGHITVG</sequence>
<keyword evidence="4" id="KW-1133">Transmembrane helix</keyword>
<evidence type="ECO:0000313" key="7">
    <source>
        <dbReference type="EMBL" id="KAK3600737.1"/>
    </source>
</evidence>
<feature type="transmembrane region" description="Helical" evidence="4">
    <location>
        <begin position="1116"/>
        <end position="1140"/>
    </location>
</feature>
<evidence type="ECO:0000256" key="5">
    <source>
        <dbReference type="SAM" id="SignalP"/>
    </source>
</evidence>
<accession>A0AAE0W524</accession>
<dbReference type="AlphaFoldDB" id="A0AAE0W524"/>
<evidence type="ECO:0000256" key="3">
    <source>
        <dbReference type="PROSITE-ProRule" id="PRU00461"/>
    </source>
</evidence>
<dbReference type="SUPFAM" id="SSF57535">
    <property type="entry name" value="Complement control module/SCR domain"/>
    <property type="match status" value="1"/>
</dbReference>
<proteinExistence type="predicted"/>
<keyword evidence="5" id="KW-0732">Signal</keyword>
<keyword evidence="2" id="KW-0768">Sushi</keyword>
<keyword evidence="8" id="KW-1185">Reference proteome</keyword>
<dbReference type="InterPro" id="IPR011042">
    <property type="entry name" value="6-blade_b-propeller_TolB-like"/>
</dbReference>
<reference evidence="7" key="1">
    <citation type="journal article" date="2021" name="Genome Biol. Evol.">
        <title>A High-Quality Reference Genome for a Parasitic Bivalve with Doubly Uniparental Inheritance (Bivalvia: Unionida).</title>
        <authorList>
            <person name="Smith C.H."/>
        </authorList>
    </citation>
    <scope>NUCLEOTIDE SEQUENCE</scope>
    <source>
        <strain evidence="7">CHS0354</strain>
    </source>
</reference>
<dbReference type="InterPro" id="IPR035976">
    <property type="entry name" value="Sushi/SCR/CCP_sf"/>
</dbReference>
<dbReference type="InterPro" id="IPR050778">
    <property type="entry name" value="Cueball_EGF_LRP_Nidogen"/>
</dbReference>
<feature type="chain" id="PRO_5042132437" description="Sushi domain-containing protein" evidence="5">
    <location>
        <begin position="26"/>
        <end position="1195"/>
    </location>
</feature>
<dbReference type="PANTHER" id="PTHR46513">
    <property type="entry name" value="VITELLOGENIN RECEPTOR-LIKE PROTEIN-RELATED-RELATED"/>
    <property type="match status" value="1"/>
</dbReference>
<keyword evidence="1 2" id="KW-1015">Disulfide bond</keyword>
<keyword evidence="4" id="KW-0812">Transmembrane</keyword>
<organism evidence="7 8">
    <name type="scientific">Potamilus streckersoni</name>
    <dbReference type="NCBI Taxonomy" id="2493646"/>
    <lineage>
        <taxon>Eukaryota</taxon>
        <taxon>Metazoa</taxon>
        <taxon>Spiralia</taxon>
        <taxon>Lophotrochozoa</taxon>
        <taxon>Mollusca</taxon>
        <taxon>Bivalvia</taxon>
        <taxon>Autobranchia</taxon>
        <taxon>Heteroconchia</taxon>
        <taxon>Palaeoheterodonta</taxon>
        <taxon>Unionida</taxon>
        <taxon>Unionoidea</taxon>
        <taxon>Unionidae</taxon>
        <taxon>Ambleminae</taxon>
        <taxon>Lampsilini</taxon>
        <taxon>Potamilus</taxon>
    </lineage>
</organism>
<keyword evidence="4" id="KW-0472">Membrane</keyword>
<dbReference type="PANTHER" id="PTHR46513:SF13">
    <property type="entry name" value="EGF-LIKE DOMAIN-CONTAINING PROTEIN"/>
    <property type="match status" value="1"/>
</dbReference>
<evidence type="ECO:0000313" key="8">
    <source>
        <dbReference type="Proteomes" id="UP001195483"/>
    </source>
</evidence>
<feature type="domain" description="Sushi" evidence="6">
    <location>
        <begin position="42"/>
        <end position="97"/>
    </location>
</feature>
<dbReference type="InterPro" id="IPR009030">
    <property type="entry name" value="Growth_fac_rcpt_cys_sf"/>
</dbReference>
<dbReference type="InterPro" id="IPR000436">
    <property type="entry name" value="Sushi_SCR_CCP_dom"/>
</dbReference>
<dbReference type="SUPFAM" id="SSF101898">
    <property type="entry name" value="NHL repeat"/>
    <property type="match status" value="1"/>
</dbReference>
<name>A0AAE0W524_9BIVA</name>
<evidence type="ECO:0000256" key="4">
    <source>
        <dbReference type="SAM" id="Phobius"/>
    </source>
</evidence>
<dbReference type="Proteomes" id="UP001195483">
    <property type="component" value="Unassembled WGS sequence"/>
</dbReference>
<dbReference type="Gene3D" id="2.10.70.10">
    <property type="entry name" value="Complement Module, domain 1"/>
    <property type="match status" value="1"/>
</dbReference>
<dbReference type="InterPro" id="IPR000033">
    <property type="entry name" value="LDLR_classB_rpt"/>
</dbReference>
<dbReference type="EMBL" id="JAEAOA010001046">
    <property type="protein sequence ID" value="KAK3600737.1"/>
    <property type="molecule type" value="Genomic_DNA"/>
</dbReference>
<dbReference type="InterPro" id="IPR000742">
    <property type="entry name" value="EGF"/>
</dbReference>
<feature type="repeat" description="LDL-receptor class B" evidence="3">
    <location>
        <begin position="198"/>
        <end position="243"/>
    </location>
</feature>
<protein>
    <recommendedName>
        <fullName evidence="6">Sushi domain-containing protein</fullName>
    </recommendedName>
</protein>
<dbReference type="Pfam" id="PF00084">
    <property type="entry name" value="Sushi"/>
    <property type="match status" value="1"/>
</dbReference>
<feature type="repeat" description="LDL-receptor class B" evidence="3">
    <location>
        <begin position="550"/>
        <end position="594"/>
    </location>
</feature>
<dbReference type="Gene3D" id="2.120.10.30">
    <property type="entry name" value="TolB, C-terminal domain"/>
    <property type="match status" value="3"/>
</dbReference>
<dbReference type="SUPFAM" id="SSF57184">
    <property type="entry name" value="Growth factor receptor domain"/>
    <property type="match status" value="1"/>
</dbReference>
<dbReference type="SMART" id="SM00181">
    <property type="entry name" value="EGF"/>
    <property type="match status" value="3"/>
</dbReference>
<dbReference type="SUPFAM" id="SSF57196">
    <property type="entry name" value="EGF/Laminin"/>
    <property type="match status" value="1"/>
</dbReference>
<dbReference type="PROSITE" id="PS51120">
    <property type="entry name" value="LDLRB"/>
    <property type="match status" value="3"/>
</dbReference>
<feature type="signal peptide" evidence="5">
    <location>
        <begin position="1"/>
        <end position="25"/>
    </location>
</feature>
<comment type="caution">
    <text evidence="2">Lacks conserved residue(s) required for the propagation of feature annotation.</text>
</comment>
<dbReference type="PROSITE" id="PS50923">
    <property type="entry name" value="SUSHI"/>
    <property type="match status" value="1"/>
</dbReference>